<organism evidence="1 2">
    <name type="scientific">Streptococcus dentapri</name>
    <dbReference type="NCBI Taxonomy" id="573564"/>
    <lineage>
        <taxon>Bacteria</taxon>
        <taxon>Bacillati</taxon>
        <taxon>Bacillota</taxon>
        <taxon>Bacilli</taxon>
        <taxon>Lactobacillales</taxon>
        <taxon>Streptococcaceae</taxon>
        <taxon>Streptococcus</taxon>
    </lineage>
</organism>
<comment type="caution">
    <text evidence="1">The sequence shown here is derived from an EMBL/GenBank/DDBJ whole genome shotgun (WGS) entry which is preliminary data.</text>
</comment>
<keyword evidence="2" id="KW-1185">Reference proteome</keyword>
<dbReference type="RefSeq" id="WP_380432097.1">
    <property type="nucleotide sequence ID" value="NZ_JBHSAC010000061.1"/>
</dbReference>
<protein>
    <recommendedName>
        <fullName evidence="3">Lipoprotein</fullName>
    </recommendedName>
</protein>
<sequence>MKKGCLFGCTGVLACCLVIIMLYVASNLIQKYREQQEILSVLRHEFRLAGYKGDVEILEYDKPLWISPNIHYRYKEKVDGQAMRFDGDLSWDEEERDLSSSIPTFEEGSIDGAAQMVAMWRQPEVKKKLQMMSTKFKKMETDDLSLERVDGEDISIHYTDDDKLDWSQVQEGRREIIADFKKNREADKPLNGYYNIDVPYYLEKRVLQVDIEFEWKVPSSYTSFDGADKLVKKFKKRVKMVDYSQFWDGYYRVNYYQRYSNGGTSSSLDTGLILEIKDGKLVRSFEDG</sequence>
<reference evidence="2" key="1">
    <citation type="journal article" date="2019" name="Int. J. Syst. Evol. Microbiol.">
        <title>The Global Catalogue of Microorganisms (GCM) 10K type strain sequencing project: providing services to taxonomists for standard genome sequencing and annotation.</title>
        <authorList>
            <consortium name="The Broad Institute Genomics Platform"/>
            <consortium name="The Broad Institute Genome Sequencing Center for Infectious Disease"/>
            <person name="Wu L."/>
            <person name="Ma J."/>
        </authorList>
    </citation>
    <scope>NUCLEOTIDE SEQUENCE [LARGE SCALE GENOMIC DNA]</scope>
    <source>
        <strain evidence="2">CCUG 58728</strain>
    </source>
</reference>
<evidence type="ECO:0008006" key="3">
    <source>
        <dbReference type="Google" id="ProtNLM"/>
    </source>
</evidence>
<dbReference type="Proteomes" id="UP001595901">
    <property type="component" value="Unassembled WGS sequence"/>
</dbReference>
<dbReference type="EMBL" id="JBHSAC010000061">
    <property type="protein sequence ID" value="MFC3932580.1"/>
    <property type="molecule type" value="Genomic_DNA"/>
</dbReference>
<dbReference type="PROSITE" id="PS51257">
    <property type="entry name" value="PROKAR_LIPOPROTEIN"/>
    <property type="match status" value="1"/>
</dbReference>
<gene>
    <name evidence="1" type="ORF">ACFOSE_07385</name>
</gene>
<proteinExistence type="predicted"/>
<evidence type="ECO:0000313" key="1">
    <source>
        <dbReference type="EMBL" id="MFC3932580.1"/>
    </source>
</evidence>
<name>A0ABV8D217_9STRE</name>
<accession>A0ABV8D217</accession>
<evidence type="ECO:0000313" key="2">
    <source>
        <dbReference type="Proteomes" id="UP001595901"/>
    </source>
</evidence>